<feature type="transmembrane region" description="Helical" evidence="1">
    <location>
        <begin position="7"/>
        <end position="27"/>
    </location>
</feature>
<proteinExistence type="predicted"/>
<dbReference type="SUPFAM" id="SSF55874">
    <property type="entry name" value="ATPase domain of HSP90 chaperone/DNA topoisomerase II/histidine kinase"/>
    <property type="match status" value="1"/>
</dbReference>
<keyword evidence="1" id="KW-1133">Transmembrane helix</keyword>
<dbReference type="GO" id="GO:0000155">
    <property type="term" value="F:phosphorelay sensor kinase activity"/>
    <property type="evidence" value="ECO:0007669"/>
    <property type="project" value="InterPro"/>
</dbReference>
<dbReference type="OrthoDB" id="9792992at2"/>
<dbReference type="Pfam" id="PF06580">
    <property type="entry name" value="His_kinase"/>
    <property type="match status" value="1"/>
</dbReference>
<protein>
    <recommendedName>
        <fullName evidence="2">Signal transduction histidine kinase internal region domain-containing protein</fullName>
    </recommendedName>
</protein>
<accession>A0A5R9KLZ5</accession>
<feature type="transmembrane region" description="Helical" evidence="1">
    <location>
        <begin position="147"/>
        <end position="164"/>
    </location>
</feature>
<feature type="transmembrane region" description="Helical" evidence="1">
    <location>
        <begin position="233"/>
        <end position="255"/>
    </location>
</feature>
<keyword evidence="4" id="KW-1185">Reference proteome</keyword>
<evidence type="ECO:0000313" key="4">
    <source>
        <dbReference type="Proteomes" id="UP000306402"/>
    </source>
</evidence>
<evidence type="ECO:0000259" key="2">
    <source>
        <dbReference type="Pfam" id="PF06580"/>
    </source>
</evidence>
<sequence>MQIRKTELLIATALYSFIVYMNVLSTYKPNAIYINYRLLPQFSVIAIVFASYFAINHFILPRYLPKQEWLRIVLASSLTVLAITGVFTLSHHFFYFDTRPSYQESFLNILPSVGWTVSLLATYEILKNLVIYLQEQKTPRHRLLGQILVAGSVWAMISLFFIITDNYHFGALWISLMPFAYIVYQFNLKWLLPKINRNQLKKNIYTLNGLLTIALVWLVFFIVWTLMPPSVLVGTYLGLSILFLLIALLLSSFFYKQNQDREQFSILKRELGKSSADLSSLRSQINPHFLFNILNALYGTALEEKGARTSEGIQKLGDMMRFMLFENTLDFIPLEREISNLRDYIHLQKLRLAGLPEINIEVTYPQGQMQEKIAPMLLIPFVENAFKYGISLKNRSWIHISVAYTHGALNFDIYNSTHHQNLHDPEKNSSGIGLENVRRRLEMIYPDQYTLSISQSPIEYFVHMTLKLER</sequence>
<dbReference type="Gene3D" id="3.30.565.10">
    <property type="entry name" value="Histidine kinase-like ATPase, C-terminal domain"/>
    <property type="match status" value="1"/>
</dbReference>
<feature type="transmembrane region" description="Helical" evidence="1">
    <location>
        <begin position="204"/>
        <end position="227"/>
    </location>
</feature>
<feature type="transmembrane region" description="Helical" evidence="1">
    <location>
        <begin position="72"/>
        <end position="94"/>
    </location>
</feature>
<dbReference type="Proteomes" id="UP000306402">
    <property type="component" value="Unassembled WGS sequence"/>
</dbReference>
<evidence type="ECO:0000256" key="1">
    <source>
        <dbReference type="SAM" id="Phobius"/>
    </source>
</evidence>
<feature type="transmembrane region" description="Helical" evidence="1">
    <location>
        <begin position="39"/>
        <end position="60"/>
    </location>
</feature>
<dbReference type="InterPro" id="IPR010559">
    <property type="entry name" value="Sig_transdc_His_kin_internal"/>
</dbReference>
<comment type="caution">
    <text evidence="3">The sequence shown here is derived from an EMBL/GenBank/DDBJ whole genome shotgun (WGS) entry which is preliminary data.</text>
</comment>
<feature type="domain" description="Signal transduction histidine kinase internal region" evidence="2">
    <location>
        <begin position="276"/>
        <end position="352"/>
    </location>
</feature>
<dbReference type="InterPro" id="IPR050640">
    <property type="entry name" value="Bact_2-comp_sensor_kinase"/>
</dbReference>
<feature type="transmembrane region" description="Helical" evidence="1">
    <location>
        <begin position="170"/>
        <end position="192"/>
    </location>
</feature>
<dbReference type="InterPro" id="IPR036890">
    <property type="entry name" value="HATPase_C_sf"/>
</dbReference>
<keyword evidence="1" id="KW-0812">Transmembrane</keyword>
<feature type="transmembrane region" description="Helical" evidence="1">
    <location>
        <begin position="106"/>
        <end position="126"/>
    </location>
</feature>
<keyword evidence="1" id="KW-0472">Membrane</keyword>
<dbReference type="GO" id="GO:0016020">
    <property type="term" value="C:membrane"/>
    <property type="evidence" value="ECO:0007669"/>
    <property type="project" value="InterPro"/>
</dbReference>
<dbReference type="PANTHER" id="PTHR34220:SF7">
    <property type="entry name" value="SENSOR HISTIDINE KINASE YPDA"/>
    <property type="match status" value="1"/>
</dbReference>
<dbReference type="RefSeq" id="WP_138368496.1">
    <property type="nucleotide sequence ID" value="NZ_VCEJ01000010.1"/>
</dbReference>
<evidence type="ECO:0000313" key="3">
    <source>
        <dbReference type="EMBL" id="TLU97262.1"/>
    </source>
</evidence>
<dbReference type="PANTHER" id="PTHR34220">
    <property type="entry name" value="SENSOR HISTIDINE KINASE YPDA"/>
    <property type="match status" value="1"/>
</dbReference>
<dbReference type="EMBL" id="VCEJ01000010">
    <property type="protein sequence ID" value="TLU97262.1"/>
    <property type="molecule type" value="Genomic_DNA"/>
</dbReference>
<organism evidence="3 4">
    <name type="scientific">Dyadobacter luticola</name>
    <dbReference type="NCBI Taxonomy" id="1979387"/>
    <lineage>
        <taxon>Bacteria</taxon>
        <taxon>Pseudomonadati</taxon>
        <taxon>Bacteroidota</taxon>
        <taxon>Cytophagia</taxon>
        <taxon>Cytophagales</taxon>
        <taxon>Spirosomataceae</taxon>
        <taxon>Dyadobacter</taxon>
    </lineage>
</organism>
<name>A0A5R9KLZ5_9BACT</name>
<dbReference type="AlphaFoldDB" id="A0A5R9KLZ5"/>
<reference evidence="3 4" key="1">
    <citation type="submission" date="2019-05" db="EMBL/GenBank/DDBJ databases">
        <authorList>
            <person name="Qu J.-H."/>
        </authorList>
    </citation>
    <scope>NUCLEOTIDE SEQUENCE [LARGE SCALE GENOMIC DNA]</scope>
    <source>
        <strain evidence="3 4">T17</strain>
    </source>
</reference>
<gene>
    <name evidence="3" type="ORF">FEN17_26715</name>
</gene>